<sequence>MNPDAIIVFSAGTIPYEEGGQARWRTTTYDNTDAFGTMGGRDRVEAAALLAEKYPDAYIVATSKRMTGESTTLAEVYAAEMVGLGVARERIIEETESTTAPTQVKEAVQLAAEKRWKRLIFLSSGYQLPRIRAFYEKTGSDITVEFISSESILAAADPAFAARFAEVQKTDAFQTRLVSEARGLAALKADTYQSAPPEDKYEH</sequence>
<dbReference type="InterPro" id="IPR003848">
    <property type="entry name" value="DUF218"/>
</dbReference>
<dbReference type="Proteomes" id="UP000179014">
    <property type="component" value="Unassembled WGS sequence"/>
</dbReference>
<dbReference type="AlphaFoldDB" id="A0A1F6BSQ1"/>
<evidence type="ECO:0000313" key="3">
    <source>
        <dbReference type="Proteomes" id="UP000179014"/>
    </source>
</evidence>
<feature type="domain" description="DUF218" evidence="1">
    <location>
        <begin position="4"/>
        <end position="147"/>
    </location>
</feature>
<dbReference type="Pfam" id="PF02698">
    <property type="entry name" value="DUF218"/>
    <property type="match status" value="1"/>
</dbReference>
<reference evidence="2 3" key="1">
    <citation type="journal article" date="2016" name="Nat. Commun.">
        <title>Thousands of microbial genomes shed light on interconnected biogeochemical processes in an aquifer system.</title>
        <authorList>
            <person name="Anantharaman K."/>
            <person name="Brown C.T."/>
            <person name="Hug L.A."/>
            <person name="Sharon I."/>
            <person name="Castelle C.J."/>
            <person name="Probst A.J."/>
            <person name="Thomas B.C."/>
            <person name="Singh A."/>
            <person name="Wilkins M.J."/>
            <person name="Karaoz U."/>
            <person name="Brodie E.L."/>
            <person name="Williams K.H."/>
            <person name="Hubbard S.S."/>
            <person name="Banfield J.F."/>
        </authorList>
    </citation>
    <scope>NUCLEOTIDE SEQUENCE [LARGE SCALE GENOMIC DNA]</scope>
</reference>
<comment type="caution">
    <text evidence="2">The sequence shown here is derived from an EMBL/GenBank/DDBJ whole genome shotgun (WGS) entry which is preliminary data.</text>
</comment>
<dbReference type="EMBL" id="MFKN01000039">
    <property type="protein sequence ID" value="OGG39858.1"/>
    <property type="molecule type" value="Genomic_DNA"/>
</dbReference>
<dbReference type="CDD" id="cd06259">
    <property type="entry name" value="YdcF-like"/>
    <property type="match status" value="1"/>
</dbReference>
<proteinExistence type="predicted"/>
<gene>
    <name evidence="2" type="ORF">A2118_02610</name>
</gene>
<organism evidence="2 3">
    <name type="scientific">Candidatus Kaiserbacteria bacterium GWA2_50_9</name>
    <dbReference type="NCBI Taxonomy" id="1798474"/>
    <lineage>
        <taxon>Bacteria</taxon>
        <taxon>Candidatus Kaiseribacteriota</taxon>
    </lineage>
</organism>
<dbReference type="STRING" id="1798474.A2118_02610"/>
<evidence type="ECO:0000259" key="1">
    <source>
        <dbReference type="Pfam" id="PF02698"/>
    </source>
</evidence>
<protein>
    <recommendedName>
        <fullName evidence="1">DUF218 domain-containing protein</fullName>
    </recommendedName>
</protein>
<evidence type="ECO:0000313" key="2">
    <source>
        <dbReference type="EMBL" id="OGG39858.1"/>
    </source>
</evidence>
<name>A0A1F6BSQ1_9BACT</name>
<accession>A0A1F6BSQ1</accession>